<dbReference type="EMBL" id="RKMK01000066">
    <property type="protein sequence ID" value="RXG84828.1"/>
    <property type="molecule type" value="Genomic_DNA"/>
</dbReference>
<sequence>MRLDPFVRDYRAFMDELTAVVDASATRFYLDTSLLMWLIRLGAAARAEFLGWCQGRMVKVPVWAAHELHHHLVANTVVANVKTVVSETQKKIDEFTRLASERADERICRLRGYSGRASFVSEVEQTFAKIRDFANVIADDTGFGDAAGQVIDFINAHLLDSDIAPITAKLGEVGDFRYGHRMPPGFHDKKPENRYGDVIMWEEILADIAAAQLADPVDVIFISRDEKTDWVSTAPMVMLDDKATKPNRDRNLDVTLAHPLLVHEFKARSNSGRVYILQPGFLASLVDYTARKSGAPNDTANWLAAAHRPDLLPKLAGSGLGEAATRNAATDAAPPAAQVADAGMAALTLRDIMGSDVSADVTAYGQALTIDQEALIRAQQDGLTAGTIAPVKFGRLLAELSLSGRSEIPALILAIVEGLKHHLPSQSMNELVLGIASTAYFDKYSHLLKRPREELRATVLSLEADARYRPAFSRLRDFLDEATAELPYTPGSGRQKVKFKLDAIDGGSGRRTLRDVRIADQPVLVDAVPQTSKRNLSNLLSKRPADGCSGKEIRMLVADEYFIPPDLLSDELDGKKYTWMPDAGLALLDTTSDGGLSALAEEEDTNGE</sequence>
<dbReference type="InterPro" id="IPR041578">
    <property type="entry name" value="PIN_8"/>
</dbReference>
<proteinExistence type="predicted"/>
<dbReference type="Proteomes" id="UP000290174">
    <property type="component" value="Unassembled WGS sequence"/>
</dbReference>
<evidence type="ECO:0000313" key="2">
    <source>
        <dbReference type="EMBL" id="RXG84828.1"/>
    </source>
</evidence>
<dbReference type="Pfam" id="PF18476">
    <property type="entry name" value="PIN_8"/>
    <property type="match status" value="1"/>
</dbReference>
<evidence type="ECO:0000259" key="1">
    <source>
        <dbReference type="Pfam" id="PF18476"/>
    </source>
</evidence>
<gene>
    <name evidence="2" type="ORF">EAS61_37840</name>
</gene>
<comment type="caution">
    <text evidence="2">The sequence shown here is derived from an EMBL/GenBank/DDBJ whole genome shotgun (WGS) entry which is preliminary data.</text>
</comment>
<accession>A0A4Q0Q6W3</accession>
<organism evidence="2 3">
    <name type="scientific">Bradyrhizobium zhanjiangense</name>
    <dbReference type="NCBI Taxonomy" id="1325107"/>
    <lineage>
        <taxon>Bacteria</taxon>
        <taxon>Pseudomonadati</taxon>
        <taxon>Pseudomonadota</taxon>
        <taxon>Alphaproteobacteria</taxon>
        <taxon>Hyphomicrobiales</taxon>
        <taxon>Nitrobacteraceae</taxon>
        <taxon>Bradyrhizobium</taxon>
    </lineage>
</organism>
<evidence type="ECO:0000313" key="3">
    <source>
        <dbReference type="Proteomes" id="UP000290174"/>
    </source>
</evidence>
<reference evidence="2 3" key="1">
    <citation type="submission" date="2018-11" db="EMBL/GenBank/DDBJ databases">
        <title>Bradyrhizobium sp. nov., isolated from effective nodules of peanut in China.</title>
        <authorList>
            <person name="Li Y."/>
        </authorList>
    </citation>
    <scope>NUCLEOTIDE SEQUENCE [LARGE SCALE GENOMIC DNA]</scope>
    <source>
        <strain evidence="2 3">CCBAU 51770</strain>
    </source>
</reference>
<name>A0A4Q0Q6W3_9BRAD</name>
<protein>
    <recommendedName>
        <fullName evidence="1">PIN like domain-containing protein</fullName>
    </recommendedName>
</protein>
<dbReference type="AlphaFoldDB" id="A0A4Q0Q6W3"/>
<feature type="domain" description="PIN like" evidence="1">
    <location>
        <begin position="28"/>
        <end position="233"/>
    </location>
</feature>